<dbReference type="EMBL" id="BART01032507">
    <property type="protein sequence ID" value="GAH11697.1"/>
    <property type="molecule type" value="Genomic_DNA"/>
</dbReference>
<keyword evidence="1" id="KW-0732">Signal</keyword>
<dbReference type="AlphaFoldDB" id="X1CV51"/>
<evidence type="ECO:0008006" key="3">
    <source>
        <dbReference type="Google" id="ProtNLM"/>
    </source>
</evidence>
<name>X1CV51_9ZZZZ</name>
<feature type="non-terminal residue" evidence="2">
    <location>
        <position position="79"/>
    </location>
</feature>
<accession>X1CV51</accession>
<comment type="caution">
    <text evidence="2">The sequence shown here is derived from an EMBL/GenBank/DDBJ whole genome shotgun (WGS) entry which is preliminary data.</text>
</comment>
<proteinExistence type="predicted"/>
<dbReference type="Pfam" id="PF13517">
    <property type="entry name" value="FG-GAP_3"/>
    <property type="match status" value="1"/>
</dbReference>
<dbReference type="InterPro" id="IPR028994">
    <property type="entry name" value="Integrin_alpha_N"/>
</dbReference>
<evidence type="ECO:0000313" key="2">
    <source>
        <dbReference type="EMBL" id="GAH11697.1"/>
    </source>
</evidence>
<dbReference type="SUPFAM" id="SSF69318">
    <property type="entry name" value="Integrin alpha N-terminal domain"/>
    <property type="match status" value="1"/>
</dbReference>
<organism evidence="2">
    <name type="scientific">marine sediment metagenome</name>
    <dbReference type="NCBI Taxonomy" id="412755"/>
    <lineage>
        <taxon>unclassified sequences</taxon>
        <taxon>metagenomes</taxon>
        <taxon>ecological metagenomes</taxon>
    </lineage>
</organism>
<evidence type="ECO:0000256" key="1">
    <source>
        <dbReference type="ARBA" id="ARBA00022729"/>
    </source>
</evidence>
<dbReference type="InterPro" id="IPR013517">
    <property type="entry name" value="FG-GAP"/>
</dbReference>
<sequence length="79" mass="8618">MAYELDGKAHGNMGVDCADYDNDGLLDFYVTSYAREWATLYKNLGDGLFEDVTASAGSRKGTFLNATWGTGFVDFDNDG</sequence>
<protein>
    <recommendedName>
        <fullName evidence="3">ASPIC/UnbV domain-containing protein</fullName>
    </recommendedName>
</protein>
<reference evidence="2" key="1">
    <citation type="journal article" date="2014" name="Front. Microbiol.">
        <title>High frequency of phylogenetically diverse reductive dehalogenase-homologous genes in deep subseafloor sedimentary metagenomes.</title>
        <authorList>
            <person name="Kawai M."/>
            <person name="Futagami T."/>
            <person name="Toyoda A."/>
            <person name="Takaki Y."/>
            <person name="Nishi S."/>
            <person name="Hori S."/>
            <person name="Arai W."/>
            <person name="Tsubouchi T."/>
            <person name="Morono Y."/>
            <person name="Uchiyama I."/>
            <person name="Ito T."/>
            <person name="Fujiyama A."/>
            <person name="Inagaki F."/>
            <person name="Takami H."/>
        </authorList>
    </citation>
    <scope>NUCLEOTIDE SEQUENCE</scope>
    <source>
        <strain evidence="2">Expedition CK06-06</strain>
    </source>
</reference>
<gene>
    <name evidence="2" type="ORF">S01H4_56154</name>
</gene>